<reference evidence="2 3" key="1">
    <citation type="submission" date="2018-03" db="EMBL/GenBank/DDBJ databases">
        <title>Genomic Encyclopedia of Archaeal and Bacterial Type Strains, Phase II (KMG-II): from individual species to whole genera.</title>
        <authorList>
            <person name="Goeker M."/>
        </authorList>
    </citation>
    <scope>NUCLEOTIDE SEQUENCE [LARGE SCALE GENOMIC DNA]</scope>
    <source>
        <strain evidence="2 3">DSM 28229</strain>
    </source>
</reference>
<keyword evidence="1" id="KW-1133">Transmembrane helix</keyword>
<dbReference type="EMBL" id="QGDO01000006">
    <property type="protein sequence ID" value="PWJ39310.1"/>
    <property type="molecule type" value="Genomic_DNA"/>
</dbReference>
<evidence type="ECO:0000313" key="2">
    <source>
        <dbReference type="EMBL" id="PWJ39310.1"/>
    </source>
</evidence>
<organism evidence="2 3">
    <name type="scientific">Sediminitomix flava</name>
    <dbReference type="NCBI Taxonomy" id="379075"/>
    <lineage>
        <taxon>Bacteria</taxon>
        <taxon>Pseudomonadati</taxon>
        <taxon>Bacteroidota</taxon>
        <taxon>Cytophagia</taxon>
        <taxon>Cytophagales</taxon>
        <taxon>Flammeovirgaceae</taxon>
        <taxon>Sediminitomix</taxon>
    </lineage>
</organism>
<dbReference type="RefSeq" id="WP_109621234.1">
    <property type="nucleotide sequence ID" value="NZ_QGDO01000006.1"/>
</dbReference>
<comment type="caution">
    <text evidence="2">The sequence shown here is derived from an EMBL/GenBank/DDBJ whole genome shotgun (WGS) entry which is preliminary data.</text>
</comment>
<gene>
    <name evidence="2" type="ORF">BC781_106211</name>
</gene>
<dbReference type="AlphaFoldDB" id="A0A315Z7Y9"/>
<keyword evidence="1" id="KW-0472">Membrane</keyword>
<protein>
    <submittedName>
        <fullName evidence="2">Uncharacterized protein</fullName>
    </submittedName>
</protein>
<evidence type="ECO:0000256" key="1">
    <source>
        <dbReference type="SAM" id="Phobius"/>
    </source>
</evidence>
<feature type="transmembrane region" description="Helical" evidence="1">
    <location>
        <begin position="46"/>
        <end position="66"/>
    </location>
</feature>
<evidence type="ECO:0000313" key="3">
    <source>
        <dbReference type="Proteomes" id="UP000245535"/>
    </source>
</evidence>
<dbReference type="Proteomes" id="UP000245535">
    <property type="component" value="Unassembled WGS sequence"/>
</dbReference>
<keyword evidence="1" id="KW-0812">Transmembrane</keyword>
<name>A0A315Z7Y9_SEDFL</name>
<keyword evidence="3" id="KW-1185">Reference proteome</keyword>
<accession>A0A315Z7Y9</accession>
<proteinExistence type="predicted"/>
<sequence length="68" mass="7517">MKGKRSTKSYNPPSNNKLWRWLGIGLLDFAVLGFIAPPLISNNSTTDNLLGAGILVATFILNLKFLRK</sequence>
<feature type="transmembrane region" description="Helical" evidence="1">
    <location>
        <begin position="21"/>
        <end position="40"/>
    </location>
</feature>